<protein>
    <submittedName>
        <fullName evidence="1">Uncharacterized protein</fullName>
    </submittedName>
</protein>
<keyword evidence="2" id="KW-1185">Reference proteome</keyword>
<organism evidence="1 2">
    <name type="scientific">Pseudomonas phage vB_PseuGesM_254</name>
    <dbReference type="NCBI Taxonomy" id="3092638"/>
    <lineage>
        <taxon>Viruses</taxon>
        <taxon>Duplodnaviria</taxon>
        <taxon>Heunggongvirae</taxon>
        <taxon>Uroviricota</taxon>
        <taxon>Caudoviricetes</taxon>
        <taxon>Vandenendeviridae</taxon>
        <taxon>Chemalvirus</taxon>
        <taxon>Chemalvirus PseuGes254</taxon>
    </lineage>
</organism>
<reference evidence="2" key="1">
    <citation type="submission" date="2024-05" db="EMBL/GenBank/DDBJ databases">
        <authorList>
            <person name="Tikunov A.Y."/>
            <person name="Morozova V.V."/>
            <person name="Kozlova Y.N."/>
            <person name="Tikunova N.V."/>
            <person name="Babkin I.V."/>
        </authorList>
    </citation>
    <scope>NUCLEOTIDE SEQUENCE [LARGE SCALE GENOMIC DNA]</scope>
</reference>
<sequence>MSQGDNEYVLTFEDSIVHANYAYAKSRGISDDDILLMEKEYAELDALLSRPDDFENPVLKIENIEFRLQELWKFGKDKDKHSYWMQIDGCTCPIEDNLERFGAGYRVYSNSCKWHGESK</sequence>
<dbReference type="EMBL" id="OR575930">
    <property type="protein sequence ID" value="WOZ57459.1"/>
    <property type="molecule type" value="Genomic_DNA"/>
</dbReference>
<dbReference type="Proteomes" id="UP001305174">
    <property type="component" value="Segment"/>
</dbReference>
<name>A0AAX4G6G1_9CAUD</name>
<evidence type="ECO:0000313" key="2">
    <source>
        <dbReference type="Proteomes" id="UP001305174"/>
    </source>
</evidence>
<accession>A0AAX4G6G1</accession>
<proteinExistence type="predicted"/>
<evidence type="ECO:0000313" key="1">
    <source>
        <dbReference type="EMBL" id="WOZ57459.1"/>
    </source>
</evidence>